<dbReference type="EMBL" id="BJLF01000020">
    <property type="protein sequence ID" value="GEA52505.1"/>
    <property type="molecule type" value="Genomic_DNA"/>
</dbReference>
<dbReference type="PANTHER" id="PTHR37481:SF1">
    <property type="entry name" value="LIPOPOLYSACCHARIDE EXPORT SYSTEM PROTEIN LPTC"/>
    <property type="match status" value="1"/>
</dbReference>
<dbReference type="GO" id="GO:0017089">
    <property type="term" value="F:glycolipid transfer activity"/>
    <property type="evidence" value="ECO:0007669"/>
    <property type="project" value="TreeGrafter"/>
</dbReference>
<dbReference type="HAMAP" id="MF_01915">
    <property type="entry name" value="LPS_assembly_LptC"/>
    <property type="match status" value="1"/>
</dbReference>
<keyword evidence="5 6" id="KW-0472">Membrane</keyword>
<sequence>MTGSRIFQIVLIGVICISGYYLLTNQEQVVIQIEPSAELPMFTGRLVTNTNYDQKGIRNYKITSEKLDHYADSGDTLFDNIVMYVYREGTVEEWQVVSDKAVLDNNHHLTLEGNVIATNLLPDASFETLTTDKMTIELDTKDFNSDVQVTLTGPQFVNIGQALEGNLDENEAVLFNSVQGIYEKAQP</sequence>
<dbReference type="InterPro" id="IPR052363">
    <property type="entry name" value="LPS_export_LptC"/>
</dbReference>
<evidence type="ECO:0000256" key="1">
    <source>
        <dbReference type="ARBA" id="ARBA00022475"/>
    </source>
</evidence>
<dbReference type="InterPro" id="IPR026265">
    <property type="entry name" value="LptC"/>
</dbReference>
<protein>
    <recommendedName>
        <fullName evidence="6 7">Lipopolysaccharide export system protein LptC</fullName>
    </recommendedName>
</protein>
<keyword evidence="3 6" id="KW-0812">Transmembrane</keyword>
<dbReference type="PANTHER" id="PTHR37481">
    <property type="entry name" value="LIPOPOLYSACCHARIDE EXPORT SYSTEM PROTEIN LPTC"/>
    <property type="match status" value="1"/>
</dbReference>
<dbReference type="GO" id="GO:0043165">
    <property type="term" value="P:Gram-negative-bacterium-type cell outer membrane assembly"/>
    <property type="evidence" value="ECO:0007669"/>
    <property type="project" value="UniProtKB-UniRule"/>
</dbReference>
<dbReference type="GO" id="GO:0015221">
    <property type="term" value="F:lipopolysaccharide transmembrane transporter activity"/>
    <property type="evidence" value="ECO:0007669"/>
    <property type="project" value="InterPro"/>
</dbReference>
<evidence type="ECO:0000256" key="5">
    <source>
        <dbReference type="ARBA" id="ARBA00023136"/>
    </source>
</evidence>
<comment type="function">
    <text evidence="6">Involved in the assembly of lipopolysaccharide (LPS). Required for the translocation of LPS from the inner membrane to the outer membrane. Facilitates the transfer of LPS from the inner membrane to the periplasmic protein LptA. Could be a docking site for LptA.</text>
</comment>
<evidence type="ECO:0000256" key="7">
    <source>
        <dbReference type="PIRNR" id="PIRNR028513"/>
    </source>
</evidence>
<comment type="similarity">
    <text evidence="6 7">Belongs to the LptC family.</text>
</comment>
<dbReference type="OrthoDB" id="5659892at2"/>
<feature type="transmembrane region" description="Helical" evidence="6">
    <location>
        <begin position="6"/>
        <end position="23"/>
    </location>
</feature>
<dbReference type="Gene3D" id="2.60.450.10">
    <property type="entry name" value="Lipopolysaccharide (LPS) transport protein A like domain"/>
    <property type="match status" value="1"/>
</dbReference>
<keyword evidence="4 6" id="KW-1133">Transmembrane helix</keyword>
<accession>A0A4Y3HZU2</accession>
<evidence type="ECO:0000256" key="6">
    <source>
        <dbReference type="HAMAP-Rule" id="MF_01915"/>
    </source>
</evidence>
<evidence type="ECO:0000313" key="8">
    <source>
        <dbReference type="EMBL" id="GEA52505.1"/>
    </source>
</evidence>
<proteinExistence type="inferred from homology"/>
<evidence type="ECO:0000256" key="3">
    <source>
        <dbReference type="ARBA" id="ARBA00022692"/>
    </source>
</evidence>
<dbReference type="PIRSF" id="PIRSF028513">
    <property type="entry name" value="LptC"/>
    <property type="match status" value="1"/>
</dbReference>
<dbReference type="GO" id="GO:0005886">
    <property type="term" value="C:plasma membrane"/>
    <property type="evidence" value="ECO:0007669"/>
    <property type="project" value="UniProtKB-SubCell"/>
</dbReference>
<gene>
    <name evidence="6 8" type="primary">lptC</name>
    <name evidence="8" type="ORF">VIN01S_33090</name>
</gene>
<dbReference type="NCBIfam" id="TIGR04409">
    <property type="entry name" value="LptC_YrbK"/>
    <property type="match status" value="1"/>
</dbReference>
<dbReference type="RefSeq" id="WP_141346939.1">
    <property type="nucleotide sequence ID" value="NZ_BJLF01000020.1"/>
</dbReference>
<comment type="subunit">
    <text evidence="6">Component of the lipopolysaccharide transport and assembly complex. Interacts with LptA and the LptBFG transporter complex.</text>
</comment>
<comment type="subcellular location">
    <subcellularLocation>
        <location evidence="6">Cell inner membrane</location>
        <topology evidence="6">Single-pass membrane protein</topology>
    </subcellularLocation>
</comment>
<dbReference type="InterPro" id="IPR010664">
    <property type="entry name" value="LipoPS_assembly_LptC-rel"/>
</dbReference>
<evidence type="ECO:0000256" key="4">
    <source>
        <dbReference type="ARBA" id="ARBA00022989"/>
    </source>
</evidence>
<keyword evidence="1 6" id="KW-1003">Cell membrane</keyword>
<dbReference type="Pfam" id="PF06835">
    <property type="entry name" value="LptC"/>
    <property type="match status" value="1"/>
</dbReference>
<dbReference type="AlphaFoldDB" id="A0A4Y3HZU2"/>
<organism evidence="8 9">
    <name type="scientific">Vibrio inusitatus NBRC 102082</name>
    <dbReference type="NCBI Taxonomy" id="1219070"/>
    <lineage>
        <taxon>Bacteria</taxon>
        <taxon>Pseudomonadati</taxon>
        <taxon>Pseudomonadota</taxon>
        <taxon>Gammaproteobacteria</taxon>
        <taxon>Vibrionales</taxon>
        <taxon>Vibrionaceae</taxon>
        <taxon>Vibrio</taxon>
    </lineage>
</organism>
<keyword evidence="9" id="KW-1185">Reference proteome</keyword>
<name>A0A4Y3HZU2_9VIBR</name>
<dbReference type="Proteomes" id="UP000318717">
    <property type="component" value="Unassembled WGS sequence"/>
</dbReference>
<comment type="caution">
    <text evidence="8">The sequence shown here is derived from an EMBL/GenBank/DDBJ whole genome shotgun (WGS) entry which is preliminary data.</text>
</comment>
<evidence type="ECO:0000313" key="9">
    <source>
        <dbReference type="Proteomes" id="UP000318717"/>
    </source>
</evidence>
<dbReference type="GO" id="GO:0030288">
    <property type="term" value="C:outer membrane-bounded periplasmic space"/>
    <property type="evidence" value="ECO:0007669"/>
    <property type="project" value="TreeGrafter"/>
</dbReference>
<evidence type="ECO:0000256" key="2">
    <source>
        <dbReference type="ARBA" id="ARBA00022519"/>
    </source>
</evidence>
<reference evidence="8 9" key="1">
    <citation type="submission" date="2019-06" db="EMBL/GenBank/DDBJ databases">
        <title>Whole genome shotgun sequence of Vibrio inusitatus NBRC 102082.</title>
        <authorList>
            <person name="Hosoyama A."/>
            <person name="Uohara A."/>
            <person name="Ohji S."/>
            <person name="Ichikawa N."/>
        </authorList>
    </citation>
    <scope>NUCLEOTIDE SEQUENCE [LARGE SCALE GENOMIC DNA]</scope>
    <source>
        <strain evidence="8 9">NBRC 102082</strain>
    </source>
</reference>
<comment type="function">
    <text evidence="7">Required for the translocation of lipopolysaccharide (LPS) from the inner membrane to the outer membrane.</text>
</comment>
<keyword evidence="2 6" id="KW-0997">Cell inner membrane</keyword>